<evidence type="ECO:0000313" key="3">
    <source>
        <dbReference type="Proteomes" id="UP000320404"/>
    </source>
</evidence>
<comment type="caution">
    <text evidence="2">The sequence shown here is derived from an EMBL/GenBank/DDBJ whole genome shotgun (WGS) entry which is preliminary data.</text>
</comment>
<evidence type="ECO:0000313" key="2">
    <source>
        <dbReference type="EMBL" id="RZO76522.1"/>
    </source>
</evidence>
<dbReference type="PANTHER" id="PTHR43664">
    <property type="entry name" value="MONOAMINE OXIDASE-RELATED"/>
    <property type="match status" value="1"/>
</dbReference>
<evidence type="ECO:0000259" key="1">
    <source>
        <dbReference type="Pfam" id="PF01575"/>
    </source>
</evidence>
<feature type="domain" description="MaoC-like" evidence="1">
    <location>
        <begin position="20"/>
        <end position="116"/>
    </location>
</feature>
<protein>
    <submittedName>
        <fullName evidence="2">MaoC family dehydratase</fullName>
    </submittedName>
</protein>
<dbReference type="InterPro" id="IPR052342">
    <property type="entry name" value="MCH/BMMD"/>
</dbReference>
<dbReference type="CDD" id="cd03454">
    <property type="entry name" value="YdeM"/>
    <property type="match status" value="1"/>
</dbReference>
<reference evidence="2 3" key="1">
    <citation type="submission" date="2019-02" db="EMBL/GenBank/DDBJ databases">
        <title>Prokaryotic population dynamics and viral predation in marine succession experiment using metagenomics: the confinement effect.</title>
        <authorList>
            <person name="Haro-Moreno J.M."/>
            <person name="Rodriguez-Valera F."/>
            <person name="Lopez-Perez M."/>
        </authorList>
    </citation>
    <scope>NUCLEOTIDE SEQUENCE [LARGE SCALE GENOMIC DNA]</scope>
    <source>
        <strain evidence="2">MED-G158</strain>
    </source>
</reference>
<dbReference type="AlphaFoldDB" id="A0A520S229"/>
<dbReference type="Pfam" id="PF01575">
    <property type="entry name" value="MaoC_dehydratas"/>
    <property type="match status" value="1"/>
</dbReference>
<dbReference type="PANTHER" id="PTHR43664:SF1">
    <property type="entry name" value="BETA-METHYLMALYL-COA DEHYDRATASE"/>
    <property type="match status" value="1"/>
</dbReference>
<proteinExistence type="predicted"/>
<dbReference type="Gene3D" id="3.10.129.10">
    <property type="entry name" value="Hotdog Thioesterase"/>
    <property type="match status" value="1"/>
</dbReference>
<dbReference type="InterPro" id="IPR029069">
    <property type="entry name" value="HotDog_dom_sf"/>
</dbReference>
<dbReference type="SUPFAM" id="SSF54637">
    <property type="entry name" value="Thioesterase/thiol ester dehydrase-isomerase"/>
    <property type="match status" value="1"/>
</dbReference>
<accession>A0A520S229</accession>
<gene>
    <name evidence="2" type="ORF">EVA69_02860</name>
</gene>
<dbReference type="InterPro" id="IPR002539">
    <property type="entry name" value="MaoC-like_dom"/>
</dbReference>
<sequence length="149" mass="16829">MSKPNYFEDMEVGSFEEFGSYEVSAEEMIEFASKYDPQPFHLSEEGGKQTHFGGLVASGWHTGSIAMRLICDNMPAQSASLGSPGLDELRWLKPVFPGDVLRVRSTTMDKRESRSRPDMGSVFLHNEVFNQNDEVVMSFKPIVLFKRRG</sequence>
<organism evidence="2 3">
    <name type="scientific">OM182 bacterium</name>
    <dbReference type="NCBI Taxonomy" id="2510334"/>
    <lineage>
        <taxon>Bacteria</taxon>
        <taxon>Pseudomonadati</taxon>
        <taxon>Pseudomonadota</taxon>
        <taxon>Gammaproteobacteria</taxon>
        <taxon>OMG group</taxon>
        <taxon>OM182 clade</taxon>
    </lineage>
</organism>
<dbReference type="Proteomes" id="UP000320404">
    <property type="component" value="Unassembled WGS sequence"/>
</dbReference>
<dbReference type="EMBL" id="SHAH01000029">
    <property type="protein sequence ID" value="RZO76522.1"/>
    <property type="molecule type" value="Genomic_DNA"/>
</dbReference>
<name>A0A520S229_9GAMM</name>